<dbReference type="SUPFAM" id="SSF117892">
    <property type="entry name" value="Band 7/SPFH domain"/>
    <property type="match status" value="1"/>
</dbReference>
<accession>A0ABS7ART3</accession>
<name>A0ABS7ART3_9CLOT</name>
<dbReference type="Pfam" id="PF13421">
    <property type="entry name" value="Band_7_1"/>
    <property type="match status" value="1"/>
</dbReference>
<organism evidence="3 4">
    <name type="scientific">Clostridium weizhouense</name>
    <dbReference type="NCBI Taxonomy" id="2859781"/>
    <lineage>
        <taxon>Bacteria</taxon>
        <taxon>Bacillati</taxon>
        <taxon>Bacillota</taxon>
        <taxon>Clostridia</taxon>
        <taxon>Eubacteriales</taxon>
        <taxon>Clostridiaceae</taxon>
        <taxon>Clostridium</taxon>
    </lineage>
</organism>
<evidence type="ECO:0000313" key="3">
    <source>
        <dbReference type="EMBL" id="MBW6411378.1"/>
    </source>
</evidence>
<dbReference type="CDD" id="cd03408">
    <property type="entry name" value="SPFH_like_u1"/>
    <property type="match status" value="1"/>
</dbReference>
<comment type="caution">
    <text evidence="3">The sequence shown here is derived from an EMBL/GenBank/DDBJ whole genome shotgun (WGS) entry which is preliminary data.</text>
</comment>
<gene>
    <name evidence="3" type="ORF">KYD98_14900</name>
</gene>
<evidence type="ECO:0000259" key="1">
    <source>
        <dbReference type="Pfam" id="PF12773"/>
    </source>
</evidence>
<sequence>MSIVEVIKYNGGPDVFAWKYPSEELGTWTQLIVNESQQAIILKGGKVLDVFESGRHTLDTGNIPLLNKIVNLPFGGRSPFTAEVWYVNKVYSLDIKWGTSSPIQIQDPKYGVFVPVRSNGMFGIQIEDSKKFLIKLVGTLSMFDKSSLVKYFRGLYVTKVKDAVSSYLIHKQVSVLEINAYIDEISNYMMERIEPTLSEYGIKLVNFYVNDISVPEDDTAVIKLKDALAKRAEMNIIGYNYEQERSFDTLEGAAKNTNSSGSNIMGAGMGLGMGVGLGGAFGGAFGNVSKEINTKASINKRECPKCHSQLDINQRFCGACGYDIETKVDKEKAKILCCKCGCELTIKTKFCPECGKKYNPCKECGADMPIDSKICPSCGHELPRKCPKCGAMISKKVKFCSECGESLANKCPKCNSIIEGTPKFCPECGNNLC</sequence>
<reference evidence="3 4" key="1">
    <citation type="submission" date="2021-07" db="EMBL/GenBank/DDBJ databases">
        <title>Clostridium weizhouense sp. nov., an anaerobic bacterium isolated from activated sludge of Petroleum wastewater.</title>
        <authorList>
            <person name="Li Q."/>
        </authorList>
    </citation>
    <scope>NUCLEOTIDE SEQUENCE [LARGE SCALE GENOMIC DNA]</scope>
    <source>
        <strain evidence="3 4">YB-6</strain>
    </source>
</reference>
<keyword evidence="4" id="KW-1185">Reference proteome</keyword>
<dbReference type="InterPro" id="IPR025874">
    <property type="entry name" value="DZR"/>
</dbReference>
<dbReference type="EMBL" id="JAHXPT010000013">
    <property type="protein sequence ID" value="MBW6411378.1"/>
    <property type="molecule type" value="Genomic_DNA"/>
</dbReference>
<feature type="domain" description="DZANK-type" evidence="1">
    <location>
        <begin position="361"/>
        <end position="404"/>
    </location>
</feature>
<dbReference type="Pfam" id="PF12773">
    <property type="entry name" value="DZR"/>
    <property type="match status" value="1"/>
</dbReference>
<protein>
    <submittedName>
        <fullName evidence="3">SPFH domain-containing protein</fullName>
    </submittedName>
</protein>
<dbReference type="RefSeq" id="WP_219780846.1">
    <property type="nucleotide sequence ID" value="NZ_JAHXPT010000013.1"/>
</dbReference>
<feature type="domain" description="SPFH" evidence="2">
    <location>
        <begin position="22"/>
        <end position="223"/>
    </location>
</feature>
<dbReference type="InterPro" id="IPR036013">
    <property type="entry name" value="Band_7/SPFH_dom_sf"/>
</dbReference>
<dbReference type="PANTHER" id="PTHR37826:SF2">
    <property type="entry name" value="ZINC-RIBBON DOMAIN-CONTAINING PROTEIN"/>
    <property type="match status" value="1"/>
</dbReference>
<evidence type="ECO:0000259" key="2">
    <source>
        <dbReference type="Pfam" id="PF13421"/>
    </source>
</evidence>
<dbReference type="PANTHER" id="PTHR37826">
    <property type="entry name" value="FLOTILLIN BAND_7_5 DOMAIN PROTEIN"/>
    <property type="match status" value="1"/>
</dbReference>
<proteinExistence type="predicted"/>
<evidence type="ECO:0000313" key="4">
    <source>
        <dbReference type="Proteomes" id="UP001519921"/>
    </source>
</evidence>
<dbReference type="Proteomes" id="UP001519921">
    <property type="component" value="Unassembled WGS sequence"/>
</dbReference>
<dbReference type="InterPro" id="IPR033880">
    <property type="entry name" value="SPFH_YdjI"/>
</dbReference>